<dbReference type="EMBL" id="JH597761">
    <property type="protein sequence ID" value="EHP70168.1"/>
    <property type="molecule type" value="Genomic_DNA"/>
</dbReference>
<organism evidence="1 2">
    <name type="scientific">Metallosphaera yellowstonensis MK1</name>
    <dbReference type="NCBI Taxonomy" id="671065"/>
    <lineage>
        <taxon>Archaea</taxon>
        <taxon>Thermoproteota</taxon>
        <taxon>Thermoprotei</taxon>
        <taxon>Sulfolobales</taxon>
        <taxon>Sulfolobaceae</taxon>
        <taxon>Metallosphaera</taxon>
    </lineage>
</organism>
<protein>
    <submittedName>
        <fullName evidence="1">Uncharacterized protein</fullName>
    </submittedName>
</protein>
<dbReference type="Proteomes" id="UP000003980">
    <property type="component" value="Unassembled WGS sequence"/>
</dbReference>
<dbReference type="AlphaFoldDB" id="H2C1P7"/>
<dbReference type="HOGENOM" id="CLU_2629804_0_0_2"/>
<gene>
    <name evidence="1" type="ORF">MetMK1DRAFT_00006700</name>
</gene>
<sequence length="77" mass="8613">MKETSFFVIETATLMDFLRTFRAPFRSLCSQCPGAVDCSSWFPLNFYAMTSTVLGGVVLDDLEHLHAYSWASHSSAL</sequence>
<proteinExistence type="predicted"/>
<evidence type="ECO:0000313" key="2">
    <source>
        <dbReference type="Proteomes" id="UP000003980"/>
    </source>
</evidence>
<keyword evidence="2" id="KW-1185">Reference proteome</keyword>
<reference evidence="1 2" key="1">
    <citation type="submission" date="2012-01" db="EMBL/GenBank/DDBJ databases">
        <title>Improved High-Quality Draft sequence of Metallosphaera yellowstonensis MK1.</title>
        <authorList>
            <consortium name="US DOE Joint Genome Institute"/>
            <person name="Lucas S."/>
            <person name="Han J."/>
            <person name="Cheng J.-F."/>
            <person name="Goodwin L."/>
            <person name="Pitluck S."/>
            <person name="Peters L."/>
            <person name="Teshima H."/>
            <person name="Detter J.C."/>
            <person name="Han C."/>
            <person name="Tapia R."/>
            <person name="Land M."/>
            <person name="Hauser L."/>
            <person name="Kyrpides N."/>
            <person name="Kozubal M."/>
            <person name="Macur R.E."/>
            <person name="Jay Z."/>
            <person name="Inskeep W."/>
            <person name="Woyke T."/>
        </authorList>
    </citation>
    <scope>NUCLEOTIDE SEQUENCE [LARGE SCALE GENOMIC DNA]</scope>
    <source>
        <strain evidence="1 2">MK1</strain>
    </source>
</reference>
<evidence type="ECO:0000313" key="1">
    <source>
        <dbReference type="EMBL" id="EHP70168.1"/>
    </source>
</evidence>
<name>H2C1P7_9CREN</name>
<accession>H2C1P7</accession>